<evidence type="ECO:0000313" key="2">
    <source>
        <dbReference type="Proteomes" id="UP000733611"/>
    </source>
</evidence>
<sequence>MVVEHQGRKVFQVSLQQAQGVDSSNNPDTVLCWVTVMDPDVGFKRQQMQVPK</sequence>
<evidence type="ECO:0000313" key="1">
    <source>
        <dbReference type="EMBL" id="MBU3845262.1"/>
    </source>
</evidence>
<proteinExistence type="predicted"/>
<accession>A0A948X065</accession>
<organism evidence="1 2">
    <name type="scientific">Candidatus Anaerobiospirillum pullicola</name>
    <dbReference type="NCBI Taxonomy" id="2838451"/>
    <lineage>
        <taxon>Bacteria</taxon>
        <taxon>Pseudomonadati</taxon>
        <taxon>Pseudomonadota</taxon>
        <taxon>Gammaproteobacteria</taxon>
        <taxon>Aeromonadales</taxon>
        <taxon>Succinivibrionaceae</taxon>
        <taxon>Anaerobiospirillum</taxon>
    </lineage>
</organism>
<dbReference type="Proteomes" id="UP000733611">
    <property type="component" value="Unassembled WGS sequence"/>
</dbReference>
<protein>
    <submittedName>
        <fullName evidence="1">Uncharacterized protein</fullName>
    </submittedName>
</protein>
<name>A0A948X065_9GAMM</name>
<dbReference type="EMBL" id="JAHLFE010000214">
    <property type="protein sequence ID" value="MBU3845262.1"/>
    <property type="molecule type" value="Genomic_DNA"/>
</dbReference>
<dbReference type="AlphaFoldDB" id="A0A948X065"/>
<gene>
    <name evidence="1" type="ORF">H9847_10450</name>
</gene>
<reference evidence="1" key="1">
    <citation type="journal article" date="2021" name="PeerJ">
        <title>Extensive microbial diversity within the chicken gut microbiome revealed by metagenomics and culture.</title>
        <authorList>
            <person name="Gilroy R."/>
            <person name="Ravi A."/>
            <person name="Getino M."/>
            <person name="Pursley I."/>
            <person name="Horton D.L."/>
            <person name="Alikhan N.F."/>
            <person name="Baker D."/>
            <person name="Gharbi K."/>
            <person name="Hall N."/>
            <person name="Watson M."/>
            <person name="Adriaenssens E.M."/>
            <person name="Foster-Nyarko E."/>
            <person name="Jarju S."/>
            <person name="Secka A."/>
            <person name="Antonio M."/>
            <person name="Oren A."/>
            <person name="Chaudhuri R.R."/>
            <person name="La Ragione R."/>
            <person name="Hildebrand F."/>
            <person name="Pallen M.J."/>
        </authorList>
    </citation>
    <scope>NUCLEOTIDE SEQUENCE</scope>
    <source>
        <strain evidence="1">378</strain>
    </source>
</reference>
<comment type="caution">
    <text evidence="1">The sequence shown here is derived from an EMBL/GenBank/DDBJ whole genome shotgun (WGS) entry which is preliminary data.</text>
</comment>
<reference evidence="1" key="2">
    <citation type="submission" date="2021-04" db="EMBL/GenBank/DDBJ databases">
        <authorList>
            <person name="Gilroy R."/>
        </authorList>
    </citation>
    <scope>NUCLEOTIDE SEQUENCE</scope>
    <source>
        <strain evidence="1">378</strain>
    </source>
</reference>